<comment type="caution">
    <text evidence="1">The sequence shown here is derived from an EMBL/GenBank/DDBJ whole genome shotgun (WGS) entry which is preliminary data.</text>
</comment>
<evidence type="ECO:0000313" key="2">
    <source>
        <dbReference type="Proteomes" id="UP001143856"/>
    </source>
</evidence>
<accession>A0ACC1PD23</accession>
<name>A0ACC1PD23_9PEZI</name>
<gene>
    <name evidence="1" type="ORF">NUW58_g3242</name>
</gene>
<proteinExistence type="predicted"/>
<dbReference type="EMBL" id="JAPDGR010000482">
    <property type="protein sequence ID" value="KAJ2989868.1"/>
    <property type="molecule type" value="Genomic_DNA"/>
</dbReference>
<dbReference type="Proteomes" id="UP001143856">
    <property type="component" value="Unassembled WGS sequence"/>
</dbReference>
<evidence type="ECO:0000313" key="1">
    <source>
        <dbReference type="EMBL" id="KAJ2989868.1"/>
    </source>
</evidence>
<sequence>MQPLSSLIALLAATIIALPAPMAPRQLGGLPGLGAAAGPITTILSQVGKHVPGAVGKLQGGLQPQGNKNSTRNMKDEGPLGGLGGLGGVLGGVVRV</sequence>
<protein>
    <submittedName>
        <fullName evidence="1">Uncharacterized protein</fullName>
    </submittedName>
</protein>
<keyword evidence="2" id="KW-1185">Reference proteome</keyword>
<organism evidence="1 2">
    <name type="scientific">Xylaria curta</name>
    <dbReference type="NCBI Taxonomy" id="42375"/>
    <lineage>
        <taxon>Eukaryota</taxon>
        <taxon>Fungi</taxon>
        <taxon>Dikarya</taxon>
        <taxon>Ascomycota</taxon>
        <taxon>Pezizomycotina</taxon>
        <taxon>Sordariomycetes</taxon>
        <taxon>Xylariomycetidae</taxon>
        <taxon>Xylariales</taxon>
        <taxon>Xylariaceae</taxon>
        <taxon>Xylaria</taxon>
    </lineage>
</organism>
<reference evidence="1" key="1">
    <citation type="submission" date="2022-10" db="EMBL/GenBank/DDBJ databases">
        <title>Genome Sequence of Xylaria curta.</title>
        <authorList>
            <person name="Buettner E."/>
        </authorList>
    </citation>
    <scope>NUCLEOTIDE SEQUENCE</scope>
    <source>
        <strain evidence="1">Babe10</strain>
    </source>
</reference>